<evidence type="ECO:0008006" key="5">
    <source>
        <dbReference type="Google" id="ProtNLM"/>
    </source>
</evidence>
<feature type="transmembrane region" description="Helical" evidence="1">
    <location>
        <begin position="38"/>
        <end position="58"/>
    </location>
</feature>
<feature type="transmembrane region" description="Helical" evidence="1">
    <location>
        <begin position="70"/>
        <end position="91"/>
    </location>
</feature>
<accession>A0A9W6C8H2</accession>
<gene>
    <name evidence="2" type="ORF">Selli1_17540</name>
    <name evidence="3" type="ORF">Selli2_01930</name>
</gene>
<dbReference type="Proteomes" id="UP001145094">
    <property type="component" value="Unassembled WGS sequence"/>
</dbReference>
<proteinExistence type="predicted"/>
<keyword evidence="1" id="KW-0472">Membrane</keyword>
<evidence type="ECO:0000256" key="1">
    <source>
        <dbReference type="SAM" id="Phobius"/>
    </source>
</evidence>
<keyword evidence="4" id="KW-1185">Reference proteome</keyword>
<feature type="transmembrane region" description="Helical" evidence="1">
    <location>
        <begin position="159"/>
        <end position="178"/>
    </location>
</feature>
<sequence>MKYKHSGDEYTLHFSHNILAFLYVVLGIVLLIKPTELTRLFCIFLGIAALLYGGIRLFSYLRRKEYESAFQMDLILGVILIVVGVVCLVQPRIILSILPFVLGIIILLDAIGILQRSLRLRRLDYDGWWISLILALVLALFGLILIANPFETTILFVRFLGFTLLADGCFDLWGIYLYRKYL</sequence>
<protein>
    <recommendedName>
        <fullName evidence="5">Acid-resistance membrane protein</fullName>
    </recommendedName>
</protein>
<dbReference type="PANTHER" id="PTHR34989">
    <property type="entry name" value="PROTEIN HDED"/>
    <property type="match status" value="1"/>
</dbReference>
<feature type="transmembrane region" description="Helical" evidence="1">
    <location>
        <begin position="127"/>
        <end position="147"/>
    </location>
</feature>
<reference evidence="2 4" key="5">
    <citation type="journal article" date="2023" name="Int. J. Syst. Evol. Microbiol.">
        <title>Sellimonas catena sp. nov., isolated from human faeces.</title>
        <authorList>
            <person name="Hisatomi A."/>
            <person name="Ohkuma M."/>
            <person name="Sakamoto M."/>
        </authorList>
    </citation>
    <scope>NUCLEOTIDE SEQUENCE [LARGE SCALE GENOMIC DNA]</scope>
    <source>
        <strain evidence="2 4">12EGH17</strain>
        <strain evidence="3">18CBH55</strain>
    </source>
</reference>
<dbReference type="PANTHER" id="PTHR34989:SF1">
    <property type="entry name" value="PROTEIN HDED"/>
    <property type="match status" value="1"/>
</dbReference>
<evidence type="ECO:0000313" key="3">
    <source>
        <dbReference type="EMBL" id="GLG88767.1"/>
    </source>
</evidence>
<reference evidence="2" key="1">
    <citation type="submission" date="2022-11" db="EMBL/GenBank/DDBJ databases">
        <title>Draft genome sequence of Sellimonas catena strain 12EGH17.</title>
        <authorList>
            <person name="Hisatomi A."/>
            <person name="Ohkuma M."/>
            <person name="Sakamoto M."/>
        </authorList>
    </citation>
    <scope>NUCLEOTIDE SEQUENCE</scope>
    <source>
        <strain evidence="2">12EGH17</strain>
    </source>
</reference>
<feature type="transmembrane region" description="Helical" evidence="1">
    <location>
        <begin position="12"/>
        <end position="32"/>
    </location>
</feature>
<evidence type="ECO:0000313" key="4">
    <source>
        <dbReference type="Proteomes" id="UP001145145"/>
    </source>
</evidence>
<reference evidence="3" key="4">
    <citation type="submission" date="2022-11" db="EMBL/GenBank/DDBJ databases">
        <title>Draft genome sequence of Sellimonas catena strain 18CBH55.</title>
        <authorList>
            <person name="Hisatomi A."/>
            <person name="Ohkuma M."/>
            <person name="Sakamoto M."/>
        </authorList>
    </citation>
    <scope>NUCLEOTIDE SEQUENCE</scope>
    <source>
        <strain evidence="3">18CBH55</strain>
    </source>
</reference>
<name>A0A9W6C8H2_9FIRM</name>
<dbReference type="EMBL" id="BSBO01000016">
    <property type="protein sequence ID" value="GLG04580.1"/>
    <property type="molecule type" value="Genomic_DNA"/>
</dbReference>
<dbReference type="InterPro" id="IPR005325">
    <property type="entry name" value="DUF308_memb"/>
</dbReference>
<reference evidence="3" key="3">
    <citation type="submission" date="2022-11" db="EMBL/GenBank/DDBJ databases">
        <title>Draft genome sequence of Sellimonas catena strain 18CBH55.</title>
        <authorList>
            <person name="Atsushi H."/>
            <person name="Moriya O."/>
            <person name="Mitsuo S."/>
        </authorList>
    </citation>
    <scope>NUCLEOTIDE SEQUENCE</scope>
    <source>
        <strain evidence="3">18CBH55</strain>
    </source>
</reference>
<dbReference type="Pfam" id="PF03729">
    <property type="entry name" value="DUF308"/>
    <property type="match status" value="2"/>
</dbReference>
<dbReference type="RefSeq" id="WP_087166815.1">
    <property type="nucleotide sequence ID" value="NZ_BSBO01000016.1"/>
</dbReference>
<keyword evidence="1" id="KW-1133">Transmembrane helix</keyword>
<evidence type="ECO:0000313" key="2">
    <source>
        <dbReference type="EMBL" id="GLG04580.1"/>
    </source>
</evidence>
<dbReference type="AlphaFoldDB" id="A0A9W6C8H2"/>
<organism evidence="2 4">
    <name type="scientific">Sellimonas catena</name>
    <dbReference type="NCBI Taxonomy" id="2994035"/>
    <lineage>
        <taxon>Bacteria</taxon>
        <taxon>Bacillati</taxon>
        <taxon>Bacillota</taxon>
        <taxon>Clostridia</taxon>
        <taxon>Lachnospirales</taxon>
        <taxon>Lachnospiraceae</taxon>
        <taxon>Sellimonas</taxon>
    </lineage>
</organism>
<dbReference type="InterPro" id="IPR052712">
    <property type="entry name" value="Acid_resist_chaperone_HdeD"/>
</dbReference>
<dbReference type="EMBL" id="BSCH01000001">
    <property type="protein sequence ID" value="GLG88767.1"/>
    <property type="molecule type" value="Genomic_DNA"/>
</dbReference>
<keyword evidence="1" id="KW-0812">Transmembrane</keyword>
<comment type="caution">
    <text evidence="2">The sequence shown here is derived from an EMBL/GenBank/DDBJ whole genome shotgun (WGS) entry which is preliminary data.</text>
</comment>
<dbReference type="Proteomes" id="UP001145145">
    <property type="component" value="Unassembled WGS sequence"/>
</dbReference>
<reference evidence="2" key="2">
    <citation type="submission" date="2022-11" db="EMBL/GenBank/DDBJ databases">
        <title>Draft genome sequence of Sellimonas catena strain 12EGH17.</title>
        <authorList>
            <person name="Atsushi H."/>
            <person name="Moriya O."/>
            <person name="Mitsuo S."/>
        </authorList>
    </citation>
    <scope>NUCLEOTIDE SEQUENCE</scope>
    <source>
        <strain evidence="2">12EGH17</strain>
    </source>
</reference>
<dbReference type="GO" id="GO:0005886">
    <property type="term" value="C:plasma membrane"/>
    <property type="evidence" value="ECO:0007669"/>
    <property type="project" value="TreeGrafter"/>
</dbReference>
<feature type="transmembrane region" description="Helical" evidence="1">
    <location>
        <begin position="97"/>
        <end position="115"/>
    </location>
</feature>